<organism evidence="1 2">
    <name type="scientific">Owenia fusiformis</name>
    <name type="common">Polychaete worm</name>
    <dbReference type="NCBI Taxonomy" id="6347"/>
    <lineage>
        <taxon>Eukaryota</taxon>
        <taxon>Metazoa</taxon>
        <taxon>Spiralia</taxon>
        <taxon>Lophotrochozoa</taxon>
        <taxon>Annelida</taxon>
        <taxon>Polychaeta</taxon>
        <taxon>Sedentaria</taxon>
        <taxon>Canalipalpata</taxon>
        <taxon>Sabellida</taxon>
        <taxon>Oweniida</taxon>
        <taxon>Oweniidae</taxon>
        <taxon>Owenia</taxon>
    </lineage>
</organism>
<evidence type="ECO:0000313" key="1">
    <source>
        <dbReference type="EMBL" id="CAH1774956.1"/>
    </source>
</evidence>
<dbReference type="EMBL" id="CAIIXF020000001">
    <property type="protein sequence ID" value="CAH1774956.1"/>
    <property type="molecule type" value="Genomic_DNA"/>
</dbReference>
<proteinExistence type="predicted"/>
<keyword evidence="2" id="KW-1185">Reference proteome</keyword>
<dbReference type="AlphaFoldDB" id="A0A8S4N149"/>
<reference evidence="1" key="1">
    <citation type="submission" date="2022-03" db="EMBL/GenBank/DDBJ databases">
        <authorList>
            <person name="Martin C."/>
        </authorList>
    </citation>
    <scope>NUCLEOTIDE SEQUENCE</scope>
</reference>
<comment type="caution">
    <text evidence="1">The sequence shown here is derived from an EMBL/GenBank/DDBJ whole genome shotgun (WGS) entry which is preliminary data.</text>
</comment>
<sequence length="104" mass="12106">ISFSMVYRQLHSGRTNWAQLFHKNILCRSIKNCKNNSANMTWLNIAVFMGSCQNINVFKEKKDHLCQGSQTLNFLMKRGGVLFFHRKYIAILTHNGVLNVDNMR</sequence>
<gene>
    <name evidence="1" type="ORF">OFUS_LOCUS2319</name>
</gene>
<feature type="non-terminal residue" evidence="1">
    <location>
        <position position="104"/>
    </location>
</feature>
<accession>A0A8S4N149</accession>
<evidence type="ECO:0000313" key="2">
    <source>
        <dbReference type="Proteomes" id="UP000749559"/>
    </source>
</evidence>
<feature type="non-terminal residue" evidence="1">
    <location>
        <position position="1"/>
    </location>
</feature>
<dbReference type="Proteomes" id="UP000749559">
    <property type="component" value="Unassembled WGS sequence"/>
</dbReference>
<name>A0A8S4N149_OWEFU</name>
<protein>
    <submittedName>
        <fullName evidence="1">Uncharacterized protein</fullName>
    </submittedName>
</protein>